<keyword evidence="1" id="KW-1133">Transmembrane helix</keyword>
<keyword evidence="1" id="KW-0472">Membrane</keyword>
<evidence type="ECO:0000256" key="1">
    <source>
        <dbReference type="SAM" id="Phobius"/>
    </source>
</evidence>
<feature type="transmembrane region" description="Helical" evidence="1">
    <location>
        <begin position="152"/>
        <end position="174"/>
    </location>
</feature>
<keyword evidence="3" id="KW-1185">Reference proteome</keyword>
<protein>
    <submittedName>
        <fullName evidence="2">Uncharacterized protein</fullName>
    </submittedName>
</protein>
<accession>A0ABV2AIG2</accession>
<dbReference type="EMBL" id="JBDODL010000280">
    <property type="protein sequence ID" value="MES1919407.1"/>
    <property type="molecule type" value="Genomic_DNA"/>
</dbReference>
<feature type="transmembrane region" description="Helical" evidence="1">
    <location>
        <begin position="72"/>
        <end position="95"/>
    </location>
</feature>
<reference evidence="2 3" key="1">
    <citation type="journal article" date="2024" name="BMC Biol.">
        <title>Comparative genomics of Ascetosporea gives new insight into the evolutionary basis for animal parasitism in Rhizaria.</title>
        <authorList>
            <person name="Hiltunen Thoren M."/>
            <person name="Onut-Brannstrom I."/>
            <person name="Alfjorden A."/>
            <person name="Peckova H."/>
            <person name="Swords F."/>
            <person name="Hooper C."/>
            <person name="Holzer A.S."/>
            <person name="Bass D."/>
            <person name="Burki F."/>
        </authorList>
    </citation>
    <scope>NUCLEOTIDE SEQUENCE [LARGE SCALE GENOMIC DNA]</scope>
    <source>
        <strain evidence="2">20-A016</strain>
    </source>
</reference>
<dbReference type="PANTHER" id="PTHR30178">
    <property type="entry name" value="INNER MEMBRANE PROTEIN YAAH"/>
    <property type="match status" value="1"/>
</dbReference>
<sequence>METETTNIRKVNCKTADSTSTGFFAFSTASIFYGLSLSEAIPFSALSMLYSLVFGGFLQILCGFNQFLNGDVFYGTFFTVFGAHWILQYFVDILVVDSKNAIVDSVLWAAISIVFAVNSLDKNWIIILFLGELVAYFFVEMIVMAVGKGRVAMGVFLTLIGLSSFFLASVEFTVQNGGISVGDKFKIFATKRDCSISKFLLILMFDIIFIGEEPSSLKRFDDVVNVISGTIYCFIFIYSNEI</sequence>
<keyword evidence="1" id="KW-0812">Transmembrane</keyword>
<feature type="transmembrane region" description="Helical" evidence="1">
    <location>
        <begin position="195"/>
        <end position="211"/>
    </location>
</feature>
<feature type="transmembrane region" description="Helical" evidence="1">
    <location>
        <begin position="223"/>
        <end position="239"/>
    </location>
</feature>
<evidence type="ECO:0000313" key="3">
    <source>
        <dbReference type="Proteomes" id="UP001439008"/>
    </source>
</evidence>
<evidence type="ECO:0000313" key="2">
    <source>
        <dbReference type="EMBL" id="MES1919407.1"/>
    </source>
</evidence>
<name>A0ABV2AIG2_9EUKA</name>
<gene>
    <name evidence="2" type="ORF">MHBO_001245</name>
</gene>
<organism evidence="2 3">
    <name type="scientific">Bonamia ostreae</name>
    <dbReference type="NCBI Taxonomy" id="126728"/>
    <lineage>
        <taxon>Eukaryota</taxon>
        <taxon>Sar</taxon>
        <taxon>Rhizaria</taxon>
        <taxon>Endomyxa</taxon>
        <taxon>Ascetosporea</taxon>
        <taxon>Haplosporida</taxon>
        <taxon>Bonamia</taxon>
    </lineage>
</organism>
<proteinExistence type="predicted"/>
<dbReference type="PANTHER" id="PTHR30178:SF3">
    <property type="entry name" value="SUCCINATE-ACETATE_PROTON SYMPORTER SATP"/>
    <property type="match status" value="1"/>
</dbReference>
<dbReference type="InterPro" id="IPR047623">
    <property type="entry name" value="SatP"/>
</dbReference>
<comment type="caution">
    <text evidence="2">The sequence shown here is derived from an EMBL/GenBank/DDBJ whole genome shotgun (WGS) entry which is preliminary data.</text>
</comment>
<feature type="transmembrane region" description="Helical" evidence="1">
    <location>
        <begin position="124"/>
        <end position="146"/>
    </location>
</feature>
<dbReference type="Proteomes" id="UP001439008">
    <property type="component" value="Unassembled WGS sequence"/>
</dbReference>
<feature type="transmembrane region" description="Helical" evidence="1">
    <location>
        <begin position="101"/>
        <end position="117"/>
    </location>
</feature>
<feature type="transmembrane region" description="Helical" evidence="1">
    <location>
        <begin position="40"/>
        <end position="60"/>
    </location>
</feature>